<comment type="caution">
    <text evidence="2">The sequence shown here is derived from an EMBL/GenBank/DDBJ whole genome shotgun (WGS) entry which is preliminary data.</text>
</comment>
<evidence type="ECO:0000313" key="3">
    <source>
        <dbReference type="Proteomes" id="UP000243022"/>
    </source>
</evidence>
<evidence type="ECO:0000313" key="2">
    <source>
        <dbReference type="EMBL" id="PTB83093.1"/>
    </source>
</evidence>
<dbReference type="EMBL" id="PYVS01000013">
    <property type="protein sequence ID" value="PTB83093.1"/>
    <property type="molecule type" value="Genomic_DNA"/>
</dbReference>
<feature type="chain" id="PRO_5015588536" evidence="1">
    <location>
        <begin position="25"/>
        <end position="209"/>
    </location>
</feature>
<keyword evidence="1" id="KW-0732">Signal</keyword>
<dbReference type="PROSITE" id="PS51257">
    <property type="entry name" value="PROKAR_LIPOPROTEIN"/>
    <property type="match status" value="1"/>
</dbReference>
<gene>
    <name evidence="2" type="ORF">C9986_01175</name>
</gene>
<proteinExistence type="predicted"/>
<dbReference type="Proteomes" id="UP000243022">
    <property type="component" value="Unassembled WGS sequence"/>
</dbReference>
<accession>A0A2T4CNF9</accession>
<evidence type="ECO:0000256" key="1">
    <source>
        <dbReference type="SAM" id="SignalP"/>
    </source>
</evidence>
<dbReference type="AlphaFoldDB" id="A0A2T4CNF9"/>
<name>A0A2T4CNF9_9GAMM</name>
<feature type="signal peptide" evidence="1">
    <location>
        <begin position="1"/>
        <end position="24"/>
    </location>
</feature>
<reference evidence="2 3" key="1">
    <citation type="submission" date="2018-03" db="EMBL/GenBank/DDBJ databases">
        <title>Cross-interface Injection: A General Nanoliter Liquid Handling Method Applied to Single Cells Genome Amplification Automated Nanoliter Liquid Handling Applied to Single Cell Multiple Displacement Amplification.</title>
        <authorList>
            <person name="Yun J."/>
            <person name="Xu P."/>
            <person name="Xu J."/>
            <person name="Dai X."/>
            <person name="Wang Y."/>
            <person name="Zheng X."/>
            <person name="Cao C."/>
            <person name="Yi Q."/>
            <person name="Zhu Y."/>
            <person name="Wang L."/>
            <person name="Dong Z."/>
            <person name="Huang Y."/>
            <person name="Huang L."/>
            <person name="Du W."/>
        </authorList>
    </citation>
    <scope>NUCLEOTIDE SEQUENCE [LARGE SCALE GENOMIC DNA]</scope>
    <source>
        <strain evidence="2 3">Z-E1-2</strain>
    </source>
</reference>
<organism evidence="2 3">
    <name type="scientific">Pseudidiomarina aestuarii</name>
    <dbReference type="NCBI Taxonomy" id="624146"/>
    <lineage>
        <taxon>Bacteria</taxon>
        <taxon>Pseudomonadati</taxon>
        <taxon>Pseudomonadota</taxon>
        <taxon>Gammaproteobacteria</taxon>
        <taxon>Alteromonadales</taxon>
        <taxon>Idiomarinaceae</taxon>
        <taxon>Pseudidiomarina</taxon>
    </lineage>
</organism>
<sequence>MKSLLLMILATLFLAGCASAPQQANDEELTKSEAEALVAGLLAEDSDESEKYIYQFQHRILPEWTHHSDGQFYDELRAGDDSYFREVATEILGEDYSNSIEIQSIENEEAVLINFPEPKSFTHCYAVLILKNPNFEGAVDTFQYITLEKTLPHDDHPRLAVLGNWNAEGSHGNFGARTYTDAQTFLEDVLYGNREMYMSSTPASASENN</sequence>
<protein>
    <submittedName>
        <fullName evidence="2">Uncharacterized protein</fullName>
    </submittedName>
</protein>